<evidence type="ECO:0000313" key="9">
    <source>
        <dbReference type="EMBL" id="MDV7219045.1"/>
    </source>
</evidence>
<dbReference type="Proteomes" id="UP001187346">
    <property type="component" value="Unassembled WGS sequence"/>
</dbReference>
<dbReference type="Pfam" id="PF00528">
    <property type="entry name" value="BPD_transp_1"/>
    <property type="match status" value="1"/>
</dbReference>
<dbReference type="CDD" id="cd06261">
    <property type="entry name" value="TM_PBP2"/>
    <property type="match status" value="1"/>
</dbReference>
<keyword evidence="6 7" id="KW-0472">Membrane</keyword>
<keyword evidence="5 7" id="KW-1133">Transmembrane helix</keyword>
<dbReference type="InterPro" id="IPR000515">
    <property type="entry name" value="MetI-like"/>
</dbReference>
<feature type="transmembrane region" description="Helical" evidence="7">
    <location>
        <begin position="88"/>
        <end position="111"/>
    </location>
</feature>
<dbReference type="Gene3D" id="1.10.3720.10">
    <property type="entry name" value="MetI-like"/>
    <property type="match status" value="1"/>
</dbReference>
<proteinExistence type="inferred from homology"/>
<accession>A0ABU4FG82</accession>
<dbReference type="InterPro" id="IPR035906">
    <property type="entry name" value="MetI-like_sf"/>
</dbReference>
<dbReference type="Pfam" id="PF12911">
    <property type="entry name" value="OppC_N"/>
    <property type="match status" value="1"/>
</dbReference>
<evidence type="ECO:0000256" key="4">
    <source>
        <dbReference type="ARBA" id="ARBA00022692"/>
    </source>
</evidence>
<evidence type="ECO:0000256" key="1">
    <source>
        <dbReference type="ARBA" id="ARBA00004651"/>
    </source>
</evidence>
<gene>
    <name evidence="9" type="ORF">R5A26_24135</name>
</gene>
<dbReference type="EMBL" id="JAWMAJ010000082">
    <property type="protein sequence ID" value="MDV7219045.1"/>
    <property type="molecule type" value="Genomic_DNA"/>
</dbReference>
<evidence type="ECO:0000256" key="7">
    <source>
        <dbReference type="RuleBase" id="RU363032"/>
    </source>
</evidence>
<dbReference type="InterPro" id="IPR050366">
    <property type="entry name" value="BP-dependent_transpt_permease"/>
</dbReference>
<dbReference type="PROSITE" id="PS50928">
    <property type="entry name" value="ABC_TM1"/>
    <property type="match status" value="1"/>
</dbReference>
<dbReference type="InterPro" id="IPR025966">
    <property type="entry name" value="OppC_N"/>
</dbReference>
<feature type="transmembrane region" description="Helical" evidence="7">
    <location>
        <begin position="27"/>
        <end position="45"/>
    </location>
</feature>
<evidence type="ECO:0000256" key="2">
    <source>
        <dbReference type="ARBA" id="ARBA00022448"/>
    </source>
</evidence>
<comment type="caution">
    <text evidence="9">The sequence shown here is derived from an EMBL/GenBank/DDBJ whole genome shotgun (WGS) entry which is preliminary data.</text>
</comment>
<feature type="transmembrane region" description="Helical" evidence="7">
    <location>
        <begin position="251"/>
        <end position="272"/>
    </location>
</feature>
<keyword evidence="10" id="KW-1185">Reference proteome</keyword>
<sequence>MSAVVTVRGRVRLAAKSRALKAPSARWGLALVVLLVLLGIAAPLLTPYSPLAQGPDALLGPGLQHPLGTDEFGRDLLTRTLHGIRLDLLVAGTAVPLGALAGVALGVLCALHPLVDVVLQRAFDVMLAFTALILGVTLAAVLGPGTAAVFWTVAGINVPLFGRITRDATRIEKDREYVLAAQALGAGRLRILVGDILPNILDALIVQAALSLSTAVFVEGAMSFVGIGITPPTPSLGALLRSGASFLDQNPAYALGPVTVVVGLVIGFNLLADGLNKGLLKR</sequence>
<comment type="similarity">
    <text evidence="7">Belongs to the binding-protein-dependent transport system permease family.</text>
</comment>
<dbReference type="RefSeq" id="WP_317773128.1">
    <property type="nucleotide sequence ID" value="NZ_JAWMAJ010000082.1"/>
</dbReference>
<evidence type="ECO:0000256" key="3">
    <source>
        <dbReference type="ARBA" id="ARBA00022475"/>
    </source>
</evidence>
<evidence type="ECO:0000256" key="6">
    <source>
        <dbReference type="ARBA" id="ARBA00023136"/>
    </source>
</evidence>
<evidence type="ECO:0000256" key="5">
    <source>
        <dbReference type="ARBA" id="ARBA00022989"/>
    </source>
</evidence>
<feature type="domain" description="ABC transmembrane type-1" evidence="8">
    <location>
        <begin position="84"/>
        <end position="272"/>
    </location>
</feature>
<feature type="transmembrane region" description="Helical" evidence="7">
    <location>
        <begin position="148"/>
        <end position="165"/>
    </location>
</feature>
<reference evidence="9 10" key="1">
    <citation type="submission" date="2023-10" db="EMBL/GenBank/DDBJ databases">
        <title>Characterization of rhizosphere-enriched actinobacteria from wheat plants lab-grown on chernevaya soil.</title>
        <authorList>
            <person name="Tikhonova E.N."/>
            <person name="Konopkin A."/>
            <person name="Kravchenko I.K."/>
        </authorList>
    </citation>
    <scope>NUCLEOTIDE SEQUENCE [LARGE SCALE GENOMIC DNA]</scope>
    <source>
        <strain evidence="9 10">RR29</strain>
    </source>
</reference>
<protein>
    <submittedName>
        <fullName evidence="9">ABC transporter permease</fullName>
    </submittedName>
</protein>
<keyword evidence="4 7" id="KW-0812">Transmembrane</keyword>
<keyword evidence="3" id="KW-1003">Cell membrane</keyword>
<organism evidence="9 10">
    <name type="scientific">Streptomyces prunicolor</name>
    <dbReference type="NCBI Taxonomy" id="67348"/>
    <lineage>
        <taxon>Bacteria</taxon>
        <taxon>Bacillati</taxon>
        <taxon>Actinomycetota</taxon>
        <taxon>Actinomycetes</taxon>
        <taxon>Kitasatosporales</taxon>
        <taxon>Streptomycetaceae</taxon>
        <taxon>Streptomyces</taxon>
    </lineage>
</organism>
<feature type="transmembrane region" description="Helical" evidence="7">
    <location>
        <begin position="123"/>
        <end position="142"/>
    </location>
</feature>
<comment type="subcellular location">
    <subcellularLocation>
        <location evidence="1 7">Cell membrane</location>
        <topology evidence="1 7">Multi-pass membrane protein</topology>
    </subcellularLocation>
</comment>
<name>A0ABU4FG82_9ACTN</name>
<evidence type="ECO:0000259" key="8">
    <source>
        <dbReference type="PROSITE" id="PS50928"/>
    </source>
</evidence>
<feature type="transmembrane region" description="Helical" evidence="7">
    <location>
        <begin position="208"/>
        <end position="231"/>
    </location>
</feature>
<dbReference type="PANTHER" id="PTHR43386">
    <property type="entry name" value="OLIGOPEPTIDE TRANSPORT SYSTEM PERMEASE PROTEIN APPC"/>
    <property type="match status" value="1"/>
</dbReference>
<evidence type="ECO:0000313" key="10">
    <source>
        <dbReference type="Proteomes" id="UP001187346"/>
    </source>
</evidence>
<dbReference type="SUPFAM" id="SSF161098">
    <property type="entry name" value="MetI-like"/>
    <property type="match status" value="1"/>
</dbReference>
<keyword evidence="2 7" id="KW-0813">Transport</keyword>
<dbReference type="PANTHER" id="PTHR43386:SF25">
    <property type="entry name" value="PEPTIDE ABC TRANSPORTER PERMEASE PROTEIN"/>
    <property type="match status" value="1"/>
</dbReference>